<organism evidence="3 4">
    <name type="scientific">Prolixibacter denitrificans</name>
    <dbReference type="NCBI Taxonomy" id="1541063"/>
    <lineage>
        <taxon>Bacteria</taxon>
        <taxon>Pseudomonadati</taxon>
        <taxon>Bacteroidota</taxon>
        <taxon>Bacteroidia</taxon>
        <taxon>Marinilabiliales</taxon>
        <taxon>Prolixibacteraceae</taxon>
        <taxon>Prolixibacter</taxon>
    </lineage>
</organism>
<dbReference type="Proteomes" id="UP000240621">
    <property type="component" value="Unassembled WGS sequence"/>
</dbReference>
<evidence type="ECO:0000313" key="5">
    <source>
        <dbReference type="Proteomes" id="UP000396862"/>
    </source>
</evidence>
<reference evidence="2 5" key="2">
    <citation type="submission" date="2019-10" db="EMBL/GenBank/DDBJ databases">
        <title>Prolixibacter strains distinguished by the presence of nitrate reductase genes were adept at nitrate-dependent anaerobic corrosion of metallic iron and carbon steel.</title>
        <authorList>
            <person name="Iino T."/>
            <person name="Shono N."/>
            <person name="Ito K."/>
            <person name="Nakamura R."/>
            <person name="Sueoka K."/>
            <person name="Harayama S."/>
            <person name="Ohkuma M."/>
        </authorList>
    </citation>
    <scope>NUCLEOTIDE SEQUENCE [LARGE SCALE GENOMIC DNA]</scope>
    <source>
        <strain evidence="2 5">MIC1-1</strain>
    </source>
</reference>
<dbReference type="InterPro" id="IPR011576">
    <property type="entry name" value="Pyridox_Oxase_N"/>
</dbReference>
<evidence type="ECO:0000313" key="3">
    <source>
        <dbReference type="EMBL" id="PSK84466.1"/>
    </source>
</evidence>
<dbReference type="EMBL" id="PYGC01000002">
    <property type="protein sequence ID" value="PSK84466.1"/>
    <property type="molecule type" value="Genomic_DNA"/>
</dbReference>
<dbReference type="InterPro" id="IPR011194">
    <property type="entry name" value="UPF0306"/>
</dbReference>
<dbReference type="PIRSF" id="PIRSF009554">
    <property type="entry name" value="UCP009554"/>
    <property type="match status" value="1"/>
</dbReference>
<dbReference type="Proteomes" id="UP000396862">
    <property type="component" value="Unassembled WGS sequence"/>
</dbReference>
<dbReference type="AlphaFoldDB" id="A0A2P8CHQ7"/>
<dbReference type="SUPFAM" id="SSF50475">
    <property type="entry name" value="FMN-binding split barrel"/>
    <property type="match status" value="1"/>
</dbReference>
<accession>A0A2P8CHQ7</accession>
<dbReference type="Gene3D" id="2.30.110.10">
    <property type="entry name" value="Electron Transport, Fmn-binding Protein, Chain A"/>
    <property type="match status" value="1"/>
</dbReference>
<dbReference type="InterPro" id="IPR012349">
    <property type="entry name" value="Split_barrel_FMN-bd"/>
</dbReference>
<evidence type="ECO:0000313" key="4">
    <source>
        <dbReference type="Proteomes" id="UP000240621"/>
    </source>
</evidence>
<dbReference type="EMBL" id="BLAU01000001">
    <property type="protein sequence ID" value="GET20639.1"/>
    <property type="molecule type" value="Genomic_DNA"/>
</dbReference>
<comment type="caution">
    <text evidence="3">The sequence shown here is derived from an EMBL/GenBank/DDBJ whole genome shotgun (WGS) entry which is preliminary data.</text>
</comment>
<evidence type="ECO:0000259" key="1">
    <source>
        <dbReference type="Pfam" id="PF01243"/>
    </source>
</evidence>
<keyword evidence="5" id="KW-1185">Reference proteome</keyword>
<reference evidence="3 4" key="1">
    <citation type="submission" date="2018-03" db="EMBL/GenBank/DDBJ databases">
        <title>Genomic Encyclopedia of Archaeal and Bacterial Type Strains, Phase II (KMG-II): from individual species to whole genera.</title>
        <authorList>
            <person name="Goeker M."/>
        </authorList>
    </citation>
    <scope>NUCLEOTIDE SEQUENCE [LARGE SCALE GENOMIC DNA]</scope>
    <source>
        <strain evidence="3 4">DSM 27267</strain>
    </source>
</reference>
<gene>
    <name evidence="3" type="ORF">CLV93_102253</name>
    <name evidence="2" type="ORF">JCM18694_08850</name>
</gene>
<sequence>MEKPDKRIRDFIKEHHVLTLATSQNGQPWCANCFYAYHEDENVLIFTSDDETRHIQEALANQQVAASIVLETGVVGKIRGLQITGKLELPEGELSGKVKKRYLKKFPYAALMDTKLWVLLIESMKMTDNRLGFGKKLYWPS</sequence>
<dbReference type="Pfam" id="PF01243">
    <property type="entry name" value="PNPOx_N"/>
    <property type="match status" value="1"/>
</dbReference>
<dbReference type="RefSeq" id="WP_106541063.1">
    <property type="nucleotide sequence ID" value="NZ_BLAU01000001.1"/>
</dbReference>
<feature type="domain" description="Pyridoxamine 5'-phosphate oxidase N-terminal" evidence="1">
    <location>
        <begin position="5"/>
        <end position="106"/>
    </location>
</feature>
<evidence type="ECO:0000313" key="2">
    <source>
        <dbReference type="EMBL" id="GET20639.1"/>
    </source>
</evidence>
<name>A0A2P8CHQ7_9BACT</name>
<dbReference type="OrthoDB" id="663512at2"/>
<protein>
    <submittedName>
        <fullName evidence="2">UPF0306 protein</fullName>
    </submittedName>
</protein>
<proteinExistence type="predicted"/>